<organism evidence="3">
    <name type="scientific">Selaginella moellendorffii</name>
    <name type="common">Spikemoss</name>
    <dbReference type="NCBI Taxonomy" id="88036"/>
    <lineage>
        <taxon>Eukaryota</taxon>
        <taxon>Viridiplantae</taxon>
        <taxon>Streptophyta</taxon>
        <taxon>Embryophyta</taxon>
        <taxon>Tracheophyta</taxon>
        <taxon>Lycopodiopsida</taxon>
        <taxon>Selaginellales</taxon>
        <taxon>Selaginellaceae</taxon>
        <taxon>Selaginella</taxon>
    </lineage>
</organism>
<evidence type="ECO:0000259" key="1">
    <source>
        <dbReference type="Pfam" id="PF01575"/>
    </source>
</evidence>
<dbReference type="AlphaFoldDB" id="D8T1K4"/>
<dbReference type="KEGG" id="smo:SELMODRAFT_269526"/>
<dbReference type="InterPro" id="IPR002539">
    <property type="entry name" value="MaoC-like_dom"/>
</dbReference>
<dbReference type="eggNOG" id="KOG1206">
    <property type="taxonomic scope" value="Eukaryota"/>
</dbReference>
<evidence type="ECO:0000313" key="3">
    <source>
        <dbReference type="Proteomes" id="UP000001514"/>
    </source>
</evidence>
<dbReference type="Gene3D" id="3.10.129.10">
    <property type="entry name" value="Hotdog Thioesterase"/>
    <property type="match status" value="1"/>
</dbReference>
<gene>
    <name evidence="2" type="ORF">SELMODRAFT_269526</name>
</gene>
<accession>D8T1K4</accession>
<dbReference type="Proteomes" id="UP000001514">
    <property type="component" value="Unassembled WGS sequence"/>
</dbReference>
<dbReference type="InterPro" id="IPR029069">
    <property type="entry name" value="HotDog_dom_sf"/>
</dbReference>
<dbReference type="CDD" id="cd03449">
    <property type="entry name" value="R_hydratase"/>
    <property type="match status" value="1"/>
</dbReference>
<evidence type="ECO:0000313" key="2">
    <source>
        <dbReference type="EMBL" id="EFJ09347.1"/>
    </source>
</evidence>
<dbReference type="GO" id="GO:0005739">
    <property type="term" value="C:mitochondrion"/>
    <property type="evidence" value="ECO:0000318"/>
    <property type="project" value="GO_Central"/>
</dbReference>
<dbReference type="FunCoup" id="D8T1K4">
    <property type="interactions" value="242"/>
</dbReference>
<dbReference type="Gramene" id="EFJ09347">
    <property type="protein sequence ID" value="EFJ09347"/>
    <property type="gene ID" value="SELMODRAFT_269526"/>
</dbReference>
<dbReference type="STRING" id="88036.D8T1K4"/>
<feature type="domain" description="MaoC-like" evidence="1">
    <location>
        <begin position="47"/>
        <end position="150"/>
    </location>
</feature>
<dbReference type="EMBL" id="GL377663">
    <property type="protein sequence ID" value="EFJ09347.1"/>
    <property type="molecule type" value="Genomic_DNA"/>
</dbReference>
<dbReference type="OMA" id="GCVFLHQ"/>
<dbReference type="InterPro" id="IPR050965">
    <property type="entry name" value="UPF0336/Enoyl-CoA_hydratase"/>
</dbReference>
<dbReference type="Pfam" id="PF01575">
    <property type="entry name" value="MaoC_dehydratas"/>
    <property type="match status" value="1"/>
</dbReference>
<sequence>MLLKQAWRRTNSCQENHRLLHRVRRLATGNAGPEDAISADRETLKSGARFTATRAFSQDDLAQYSALSGDSNPIHTQRSSAQAAGFAGGCVVHGMLTAGLFPAIIGSNFPGAIYVSQTLKFQQPAFAGDDLVAQVTVLDCVRIKRHYKVTFATSCFKCTTPDAIVVDGTAVALLPG</sequence>
<name>D8T1K4_SELML</name>
<dbReference type="OrthoDB" id="16464at2759"/>
<dbReference type="HOGENOM" id="CLU_094876_3_1_1"/>
<dbReference type="SUPFAM" id="SSF54637">
    <property type="entry name" value="Thioesterase/thiol ester dehydrase-isomerase"/>
    <property type="match status" value="1"/>
</dbReference>
<proteinExistence type="predicted"/>
<reference evidence="2 3" key="1">
    <citation type="journal article" date="2011" name="Science">
        <title>The Selaginella genome identifies genetic changes associated with the evolution of vascular plants.</title>
        <authorList>
            <person name="Banks J.A."/>
            <person name="Nishiyama T."/>
            <person name="Hasebe M."/>
            <person name="Bowman J.L."/>
            <person name="Gribskov M."/>
            <person name="dePamphilis C."/>
            <person name="Albert V.A."/>
            <person name="Aono N."/>
            <person name="Aoyama T."/>
            <person name="Ambrose B.A."/>
            <person name="Ashton N.W."/>
            <person name="Axtell M.J."/>
            <person name="Barker E."/>
            <person name="Barker M.S."/>
            <person name="Bennetzen J.L."/>
            <person name="Bonawitz N.D."/>
            <person name="Chapple C."/>
            <person name="Cheng C."/>
            <person name="Correa L.G."/>
            <person name="Dacre M."/>
            <person name="DeBarry J."/>
            <person name="Dreyer I."/>
            <person name="Elias M."/>
            <person name="Engstrom E.M."/>
            <person name="Estelle M."/>
            <person name="Feng L."/>
            <person name="Finet C."/>
            <person name="Floyd S.K."/>
            <person name="Frommer W.B."/>
            <person name="Fujita T."/>
            <person name="Gramzow L."/>
            <person name="Gutensohn M."/>
            <person name="Harholt J."/>
            <person name="Hattori M."/>
            <person name="Heyl A."/>
            <person name="Hirai T."/>
            <person name="Hiwatashi Y."/>
            <person name="Ishikawa M."/>
            <person name="Iwata M."/>
            <person name="Karol K.G."/>
            <person name="Koehler B."/>
            <person name="Kolukisaoglu U."/>
            <person name="Kubo M."/>
            <person name="Kurata T."/>
            <person name="Lalonde S."/>
            <person name="Li K."/>
            <person name="Li Y."/>
            <person name="Litt A."/>
            <person name="Lyons E."/>
            <person name="Manning G."/>
            <person name="Maruyama T."/>
            <person name="Michael T.P."/>
            <person name="Mikami K."/>
            <person name="Miyazaki S."/>
            <person name="Morinaga S."/>
            <person name="Murata T."/>
            <person name="Mueller-Roeber B."/>
            <person name="Nelson D.R."/>
            <person name="Obara M."/>
            <person name="Oguri Y."/>
            <person name="Olmstead R.G."/>
            <person name="Onodera N."/>
            <person name="Petersen B.L."/>
            <person name="Pils B."/>
            <person name="Prigge M."/>
            <person name="Rensing S.A."/>
            <person name="Riano-Pachon D.M."/>
            <person name="Roberts A.W."/>
            <person name="Sato Y."/>
            <person name="Scheller H.V."/>
            <person name="Schulz B."/>
            <person name="Schulz C."/>
            <person name="Shakirov E.V."/>
            <person name="Shibagaki N."/>
            <person name="Shinohara N."/>
            <person name="Shippen D.E."/>
            <person name="Soerensen I."/>
            <person name="Sotooka R."/>
            <person name="Sugimoto N."/>
            <person name="Sugita M."/>
            <person name="Sumikawa N."/>
            <person name="Tanurdzic M."/>
            <person name="Theissen G."/>
            <person name="Ulvskov P."/>
            <person name="Wakazuki S."/>
            <person name="Weng J.K."/>
            <person name="Willats W.W."/>
            <person name="Wipf D."/>
            <person name="Wolf P.G."/>
            <person name="Yang L."/>
            <person name="Zimmer A.D."/>
            <person name="Zhu Q."/>
            <person name="Mitros T."/>
            <person name="Hellsten U."/>
            <person name="Loque D."/>
            <person name="Otillar R."/>
            <person name="Salamov A."/>
            <person name="Schmutz J."/>
            <person name="Shapiro H."/>
            <person name="Lindquist E."/>
            <person name="Lucas S."/>
            <person name="Rokhsar D."/>
            <person name="Grigoriev I.V."/>
        </authorList>
    </citation>
    <scope>NUCLEOTIDE SEQUENCE [LARGE SCALE GENOMIC DNA]</scope>
</reference>
<keyword evidence="3" id="KW-1185">Reference proteome</keyword>
<dbReference type="GO" id="GO:0006633">
    <property type="term" value="P:fatty acid biosynthetic process"/>
    <property type="evidence" value="ECO:0000318"/>
    <property type="project" value="GO_Central"/>
</dbReference>
<dbReference type="InParanoid" id="D8T1K4"/>
<dbReference type="GO" id="GO:0019171">
    <property type="term" value="F:(3R)-hydroxyacyl-[acyl-carrier-protein] dehydratase activity"/>
    <property type="evidence" value="ECO:0000318"/>
    <property type="project" value="GO_Central"/>
</dbReference>
<protein>
    <recommendedName>
        <fullName evidence="1">MaoC-like domain-containing protein</fullName>
    </recommendedName>
</protein>
<dbReference type="PANTHER" id="PTHR43437">
    <property type="entry name" value="HYDROXYACYL-THIOESTER DEHYDRATASE TYPE 2, MITOCHONDRIAL-RELATED"/>
    <property type="match status" value="1"/>
</dbReference>
<dbReference type="PANTHER" id="PTHR43437:SF3">
    <property type="entry name" value="HYDROXYACYL-THIOESTER DEHYDRATASE TYPE 2, MITOCHONDRIAL"/>
    <property type="match status" value="1"/>
</dbReference>